<accession>A0A8S1PYP4</accession>
<dbReference type="PANTHER" id="PTHR38924">
    <property type="entry name" value="ASPARAGINE AND ASPARTATE RICH PROTEIN 1"/>
    <property type="match status" value="1"/>
</dbReference>
<dbReference type="SMART" id="SM00396">
    <property type="entry name" value="ZnF_UBR1"/>
    <property type="match status" value="1"/>
</dbReference>
<keyword evidence="9" id="KW-1185">Reference proteome</keyword>
<dbReference type="CDD" id="cd19670">
    <property type="entry name" value="UBR-box_UBR1_2_3"/>
    <property type="match status" value="1"/>
</dbReference>
<name>A0A8S1PYP4_PARPR</name>
<evidence type="ECO:0000313" key="8">
    <source>
        <dbReference type="EMBL" id="CAD8108304.1"/>
    </source>
</evidence>
<reference evidence="8" key="1">
    <citation type="submission" date="2021-01" db="EMBL/GenBank/DDBJ databases">
        <authorList>
            <consortium name="Genoscope - CEA"/>
            <person name="William W."/>
        </authorList>
    </citation>
    <scope>NUCLEOTIDE SEQUENCE</scope>
</reference>
<organism evidence="8 9">
    <name type="scientific">Paramecium primaurelia</name>
    <dbReference type="NCBI Taxonomy" id="5886"/>
    <lineage>
        <taxon>Eukaryota</taxon>
        <taxon>Sar</taxon>
        <taxon>Alveolata</taxon>
        <taxon>Ciliophora</taxon>
        <taxon>Intramacronucleata</taxon>
        <taxon>Oligohymenophorea</taxon>
        <taxon>Peniculida</taxon>
        <taxon>Parameciidae</taxon>
        <taxon>Paramecium</taxon>
    </lineage>
</organism>
<keyword evidence="2 4" id="KW-0863">Zinc-finger</keyword>
<feature type="zinc finger region" description="UBR-type" evidence="5">
    <location>
        <begin position="51"/>
        <end position="124"/>
    </location>
</feature>
<feature type="domain" description="RING-type" evidence="6">
    <location>
        <begin position="993"/>
        <end position="1071"/>
    </location>
</feature>
<dbReference type="OMA" id="CKIAQTD"/>
<evidence type="ECO:0000256" key="5">
    <source>
        <dbReference type="PROSITE-ProRule" id="PRU00508"/>
    </source>
</evidence>
<dbReference type="Proteomes" id="UP000688137">
    <property type="component" value="Unassembled WGS sequence"/>
</dbReference>
<comment type="caution">
    <text evidence="8">The sequence shown here is derived from an EMBL/GenBank/DDBJ whole genome shotgun (WGS) entry which is preliminary data.</text>
</comment>
<evidence type="ECO:0000259" key="6">
    <source>
        <dbReference type="PROSITE" id="PS50089"/>
    </source>
</evidence>
<sequence length="1419" mass="167575">MQILSTENSILKISNDIDDYEDEELILTILNISQEEYQNTLVKLKGYGSKQLCAKTIEESEMFYQCFDCCKDPSHAICKECLIPEIHKNHAVFFEQNQSEMPGFCDCGDTITFDINSMCSKHNHCSITFKIDQLGYDRIIKNYEQFLMISFGLLQKKLEQIVDYPADLLENIENIIESFNNDILKNYFNSNRDHFQFIQNSMNQAKQIHKLILRCLEIITTDNIVWSQLTAKILKQEIKYQINDQEIGSTSLLEYYLKQSAHLVGSLQFEKDISTFFPLFFQEDEFRTHLVKVVISNFSKLYLLINSYKLINTNNEEFCFQIYQGSNDQKLAVLIQQILDCSQIQQTIFENIIIKSTIAEKFYSFISRGYIEILKLYQNIRNPICYNLFDDISDLLLKIPLANQPSLEISHSICYFLELMRKCKSSLQGLINQIYEILSIDVHSFQSQILNPNSQGFQKLLNQSLMIYSLTRRNSCQQKKNLNLESQIGEENQQSPNCLLILLLQNLSSFRCDLKSMVLAIGHVNSNEVQNIFRIILHYFLNNLTTVFNLKYQSQLQLIISNIVLSDRNFITVLAIYLMNFSNSKEAYDNILQISGQTDQQLKLIMSSILKRAILNYQIFSDYDYYLGKQDILKELDEEVSLQKVDIAYIQIYAFLFQEQGINDIVEYYIEISSHLNQNEDSTLLICTIAQTDNDLIQCVGNIFGNQLTVQIQKGLHKLFQTIFYSQTFYQLNEMKSILKSFSNENYTDFETFILSCCEMNQDNGQLQLKKEVKLSIYEPIYAQQNEQIKEKINDKLQMQNDKYVELFGSSLQYELQYYNTDKSTLTNIRYEILKAISLDNQQYLLERILKDLENIFQQEIDFDTRVEQLIKILQDNAIYINLLILSNSFFKTQNIMIKNILDKIQNYSQTILSSQKINHTQECFFQVYCQRLENQSIIQKLDEIDHQKQQSKIEKNQIHKLQLQQKFNQMKNNFNNKIIHNKQLIEDNEEKCLLCKLPFEKEDLQYIPILIQYTNVYQYLNIFQLQPTQEIKILSVHVSNCNHIFHSDCLKQQINSLNQKDQKCFQCPLCYSPYNFMLPNSYNMQNIETLDFEFPIDIFQESIFDNFLEIFVEKFSNQEYNFYSFLDEILSQILCNLTFQLLSDLENFIQKNQHLFIQKIINLMRLLYKQLDSNLIENIKLNETEILFQILKLIQTHMIKEHNINNFQSNLSILLNQNIELAQAIFEVLTQRKINKYINNKLLPYNIQVIKDLFKKERLNFLTNKFSSFLSKNYLLPCQKKNCQFPKLKLQTKYQEQYICLICFKKMCPKFCGKKIIQGDLGNLQRHSQKKHLRKCVFLDVEKSQVLLIYSTSYFFINNTLFINKIGDSPIKGPYPLQHYQKFQINMKALDQIFDIIMDEKYLKKLDENQDNVQTQVI</sequence>
<evidence type="ECO:0000256" key="2">
    <source>
        <dbReference type="ARBA" id="ARBA00022771"/>
    </source>
</evidence>
<evidence type="ECO:0000256" key="4">
    <source>
        <dbReference type="PROSITE-ProRule" id="PRU00175"/>
    </source>
</evidence>
<gene>
    <name evidence="8" type="ORF">PPRIM_AZ9-3.1.T1360113</name>
</gene>
<keyword evidence="1" id="KW-0479">Metal-binding</keyword>
<evidence type="ECO:0000259" key="7">
    <source>
        <dbReference type="PROSITE" id="PS51157"/>
    </source>
</evidence>
<dbReference type="PROSITE" id="PS50089">
    <property type="entry name" value="ZF_RING_2"/>
    <property type="match status" value="1"/>
</dbReference>
<dbReference type="Pfam" id="PF02207">
    <property type="entry name" value="zf-UBR"/>
    <property type="match status" value="1"/>
</dbReference>
<protein>
    <submittedName>
        <fullName evidence="8">Uncharacterized protein</fullName>
    </submittedName>
</protein>
<dbReference type="InterPro" id="IPR003126">
    <property type="entry name" value="Znf_UBR"/>
</dbReference>
<dbReference type="EMBL" id="CAJJDM010000139">
    <property type="protein sequence ID" value="CAD8108304.1"/>
    <property type="molecule type" value="Genomic_DNA"/>
</dbReference>
<proteinExistence type="predicted"/>
<evidence type="ECO:0000256" key="1">
    <source>
        <dbReference type="ARBA" id="ARBA00022723"/>
    </source>
</evidence>
<dbReference type="PANTHER" id="PTHR38924:SF2">
    <property type="entry name" value="CHROMOSOME UNDETERMINED SCAFFOLD_10, WHOLE GENOME SHOTGUN SEQUENCE"/>
    <property type="match status" value="1"/>
</dbReference>
<evidence type="ECO:0000313" key="9">
    <source>
        <dbReference type="Proteomes" id="UP000688137"/>
    </source>
</evidence>
<dbReference type="GO" id="GO:0008270">
    <property type="term" value="F:zinc ion binding"/>
    <property type="evidence" value="ECO:0007669"/>
    <property type="project" value="UniProtKB-KW"/>
</dbReference>
<dbReference type="InterPro" id="IPR001841">
    <property type="entry name" value="Znf_RING"/>
</dbReference>
<feature type="domain" description="UBR-type" evidence="7">
    <location>
        <begin position="51"/>
        <end position="124"/>
    </location>
</feature>
<keyword evidence="3" id="KW-0862">Zinc</keyword>
<evidence type="ECO:0000256" key="3">
    <source>
        <dbReference type="ARBA" id="ARBA00022833"/>
    </source>
</evidence>
<dbReference type="PROSITE" id="PS51157">
    <property type="entry name" value="ZF_UBR"/>
    <property type="match status" value="1"/>
</dbReference>